<keyword evidence="3" id="KW-1185">Reference proteome</keyword>
<gene>
    <name evidence="2" type="ORF">CLV82_2065</name>
</gene>
<comment type="caution">
    <text evidence="2">The sequence shown here is derived from an EMBL/GenBank/DDBJ whole genome shotgun (WGS) entry which is preliminary data.</text>
</comment>
<proteinExistence type="predicted"/>
<reference evidence="2 3" key="1">
    <citation type="submission" date="2019-03" db="EMBL/GenBank/DDBJ databases">
        <title>Genomic Encyclopedia of Archaeal and Bacterial Type Strains, Phase II (KMG-II): from individual species to whole genera.</title>
        <authorList>
            <person name="Goeker M."/>
        </authorList>
    </citation>
    <scope>NUCLEOTIDE SEQUENCE [LARGE SCALE GENOMIC DNA]</scope>
    <source>
        <strain evidence="2 3">DSM 18435</strain>
    </source>
</reference>
<dbReference type="RefSeq" id="WP_133644189.1">
    <property type="nucleotide sequence ID" value="NZ_JBFIMA010000282.1"/>
</dbReference>
<protein>
    <submittedName>
        <fullName evidence="2">Uncharacterized protein</fullName>
    </submittedName>
</protein>
<dbReference type="EMBL" id="SNYI01000002">
    <property type="protein sequence ID" value="TDQ31357.1"/>
    <property type="molecule type" value="Genomic_DNA"/>
</dbReference>
<name>A0A4R6TL03_9FLAO</name>
<dbReference type="OrthoDB" id="1441767at2"/>
<feature type="coiled-coil region" evidence="1">
    <location>
        <begin position="22"/>
        <end position="97"/>
    </location>
</feature>
<evidence type="ECO:0000256" key="1">
    <source>
        <dbReference type="SAM" id="Coils"/>
    </source>
</evidence>
<keyword evidence="1" id="KW-0175">Coiled coil</keyword>
<dbReference type="Proteomes" id="UP000295468">
    <property type="component" value="Unassembled WGS sequence"/>
</dbReference>
<evidence type="ECO:0000313" key="3">
    <source>
        <dbReference type="Proteomes" id="UP000295468"/>
    </source>
</evidence>
<evidence type="ECO:0000313" key="2">
    <source>
        <dbReference type="EMBL" id="TDQ31357.1"/>
    </source>
</evidence>
<dbReference type="AlphaFoldDB" id="A0A4R6TL03"/>
<sequence length="112" mass="13143">MTALQTTPRRALQSTSHAIHRLERTNQELRGLSDTLRSYVCEPKTYTLFERFESLKRRLDNLRSGNQELIAAMKGQKQALGDQVEQFRNRIKEFQELERSVLEYIGMAKMHC</sequence>
<accession>A0A4R6TL03</accession>
<organism evidence="2 3">
    <name type="scientific">Zeaxanthinibacter enoshimensis</name>
    <dbReference type="NCBI Taxonomy" id="392009"/>
    <lineage>
        <taxon>Bacteria</taxon>
        <taxon>Pseudomonadati</taxon>
        <taxon>Bacteroidota</taxon>
        <taxon>Flavobacteriia</taxon>
        <taxon>Flavobacteriales</taxon>
        <taxon>Flavobacteriaceae</taxon>
        <taxon>Zeaxanthinibacter</taxon>
    </lineage>
</organism>